<evidence type="ECO:0000313" key="1">
    <source>
        <dbReference type="EMBL" id="KAJ1170966.1"/>
    </source>
</evidence>
<comment type="caution">
    <text evidence="1">The sequence shown here is derived from an EMBL/GenBank/DDBJ whole genome shotgun (WGS) entry which is preliminary data.</text>
</comment>
<reference evidence="1" key="1">
    <citation type="journal article" date="2022" name="bioRxiv">
        <title>Sequencing and chromosome-scale assembly of the giantPleurodeles waltlgenome.</title>
        <authorList>
            <person name="Brown T."/>
            <person name="Elewa A."/>
            <person name="Iarovenko S."/>
            <person name="Subramanian E."/>
            <person name="Araus A.J."/>
            <person name="Petzold A."/>
            <person name="Susuki M."/>
            <person name="Suzuki K.-i.T."/>
            <person name="Hayashi T."/>
            <person name="Toyoda A."/>
            <person name="Oliveira C."/>
            <person name="Osipova E."/>
            <person name="Leigh N.D."/>
            <person name="Simon A."/>
            <person name="Yun M.H."/>
        </authorList>
    </citation>
    <scope>NUCLEOTIDE SEQUENCE</scope>
    <source>
        <strain evidence="1">20211129_DDA</strain>
        <tissue evidence="1">Liver</tissue>
    </source>
</reference>
<name>A0AAV7T4E7_PLEWA</name>
<dbReference type="Proteomes" id="UP001066276">
    <property type="component" value="Chromosome 4_1"/>
</dbReference>
<organism evidence="1 2">
    <name type="scientific">Pleurodeles waltl</name>
    <name type="common">Iberian ribbed newt</name>
    <dbReference type="NCBI Taxonomy" id="8319"/>
    <lineage>
        <taxon>Eukaryota</taxon>
        <taxon>Metazoa</taxon>
        <taxon>Chordata</taxon>
        <taxon>Craniata</taxon>
        <taxon>Vertebrata</taxon>
        <taxon>Euteleostomi</taxon>
        <taxon>Amphibia</taxon>
        <taxon>Batrachia</taxon>
        <taxon>Caudata</taxon>
        <taxon>Salamandroidea</taxon>
        <taxon>Salamandridae</taxon>
        <taxon>Pleurodelinae</taxon>
        <taxon>Pleurodeles</taxon>
    </lineage>
</organism>
<keyword evidence="2" id="KW-1185">Reference proteome</keyword>
<accession>A0AAV7T4E7</accession>
<proteinExistence type="predicted"/>
<dbReference type="EMBL" id="JANPWB010000007">
    <property type="protein sequence ID" value="KAJ1170966.1"/>
    <property type="molecule type" value="Genomic_DNA"/>
</dbReference>
<sequence length="71" mass="8062">MNRSSRIVKLMACREERLKPLNKSSARRRAIDSGGKDKNLKDLRHQLPNIEKGTALTKAVLQIGWLPPKRA</sequence>
<dbReference type="AlphaFoldDB" id="A0AAV7T4E7"/>
<evidence type="ECO:0000313" key="2">
    <source>
        <dbReference type="Proteomes" id="UP001066276"/>
    </source>
</evidence>
<gene>
    <name evidence="1" type="ORF">NDU88_002837</name>
</gene>
<protein>
    <submittedName>
        <fullName evidence="1">Uncharacterized protein</fullName>
    </submittedName>
</protein>